<sequence>MDVRNKYAAGLFFLLTIVAVQCAYSIGMDESVENASLLSKILDGNDTMNLTQASEYSAENRSVNIDVDHSPEEAKKLCSEISAIVEYHDLVFAPGWTVQMTTPSTDGAVIAVCPL</sequence>
<dbReference type="Proteomes" id="UP000218385">
    <property type="component" value="Chromosome"/>
</dbReference>
<gene>
    <name evidence="1" type="ORF">CNN82_20915</name>
</gene>
<reference evidence="1 2" key="1">
    <citation type="submission" date="2017-09" db="EMBL/GenBank/DDBJ databases">
        <title>Complete Genome sequence of Lysobacter capsici KNU-15.</title>
        <authorList>
            <person name="Kim M.-C."/>
            <person name="Yi H."/>
            <person name="Lee D.-W."/>
            <person name="Shin J.-H."/>
        </authorList>
    </citation>
    <scope>NUCLEOTIDE SEQUENCE [LARGE SCALE GENOMIC DNA]</scope>
    <source>
        <strain evidence="1 2">KNU-15</strain>
    </source>
</reference>
<dbReference type="EMBL" id="CP023466">
    <property type="protein sequence ID" value="ATE78757.1"/>
    <property type="molecule type" value="Genomic_DNA"/>
</dbReference>
<dbReference type="AlphaFoldDB" id="A0AB33EHG0"/>
<name>A0AB33EHG0_9PSED</name>
<evidence type="ECO:0000313" key="1">
    <source>
        <dbReference type="EMBL" id="ATE78757.1"/>
    </source>
</evidence>
<proteinExistence type="predicted"/>
<accession>A0AB33EHG0</accession>
<dbReference type="RefSeq" id="WP_096480771.1">
    <property type="nucleotide sequence ID" value="NZ_CP023466.1"/>
</dbReference>
<organism evidence="1 2">
    <name type="scientific">Pseudomonas frederiksbergensis</name>
    <dbReference type="NCBI Taxonomy" id="104087"/>
    <lineage>
        <taxon>Bacteria</taxon>
        <taxon>Pseudomonadati</taxon>
        <taxon>Pseudomonadota</taxon>
        <taxon>Gammaproteobacteria</taxon>
        <taxon>Pseudomonadales</taxon>
        <taxon>Pseudomonadaceae</taxon>
        <taxon>Pseudomonas</taxon>
    </lineage>
</organism>
<protein>
    <submittedName>
        <fullName evidence="1">Uncharacterized protein</fullName>
    </submittedName>
</protein>
<evidence type="ECO:0000313" key="2">
    <source>
        <dbReference type="Proteomes" id="UP000218385"/>
    </source>
</evidence>